<feature type="chain" id="PRO_5031386904" evidence="3">
    <location>
        <begin position="32"/>
        <end position="473"/>
    </location>
</feature>
<feature type="region of interest" description="Disordered" evidence="1">
    <location>
        <begin position="333"/>
        <end position="355"/>
    </location>
</feature>
<keyword evidence="2" id="KW-1133">Transmembrane helix</keyword>
<name>A0A7S0PYU3_9EUKA</name>
<evidence type="ECO:0000256" key="2">
    <source>
        <dbReference type="SAM" id="Phobius"/>
    </source>
</evidence>
<dbReference type="EMBL" id="HBEY01015123">
    <property type="protein sequence ID" value="CAD8603982.1"/>
    <property type="molecule type" value="Transcribed_RNA"/>
</dbReference>
<keyword evidence="2" id="KW-0812">Transmembrane</keyword>
<evidence type="ECO:0000256" key="3">
    <source>
        <dbReference type="SAM" id="SignalP"/>
    </source>
</evidence>
<feature type="compositionally biased region" description="Low complexity" evidence="1">
    <location>
        <begin position="248"/>
        <end position="259"/>
    </location>
</feature>
<evidence type="ECO:0000256" key="1">
    <source>
        <dbReference type="SAM" id="MobiDB-lite"/>
    </source>
</evidence>
<feature type="compositionally biased region" description="Polar residues" evidence="1">
    <location>
        <begin position="103"/>
        <end position="117"/>
    </location>
</feature>
<feature type="transmembrane region" description="Helical" evidence="2">
    <location>
        <begin position="136"/>
        <end position="157"/>
    </location>
</feature>
<feature type="region of interest" description="Disordered" evidence="1">
    <location>
        <begin position="180"/>
        <end position="273"/>
    </location>
</feature>
<sequence length="473" mass="50439">MVGASVVRWSSPALMFLAATTAHSHIQLVQGVEVAEDRRALALATGTGGLSHRPPPSPSPPPPTASPPPPSPLFDDEGEEGEDYDELEDYVPDYEPTWESGAHANSQDGGAHSQHQQAVDAKGQALLEMHAAPVTVIVGLLALGLLTVLLLALLFVGTYRLTHWWIRHAKVRAHGKPVRLPTAADDEDDEEDGSALGSRASSRYKNGGDVESGGRGRASGDSQSGSRSGSQARGSKIGSTTSGGGSRASGSRAALGERGNQAYKQDDDDASEVASRLATRMNALLDQLAQPSSRRRHRIDTAVRRELQGGADPVDILEALELEIEMRQKRKAVQKGADAAPTGAESVPLAPPDAPTPVVPVTISANNMYRLTRIHEAEDDQMSHLSGIKKAAAHDALKEEQEFQARLERGSVVMQNILKDLDDDEFDDPQDALQPWDSISNVLPSSSDLAQMQRAHQQRALVAANEAARAAGR</sequence>
<proteinExistence type="predicted"/>
<dbReference type="AlphaFoldDB" id="A0A7S0PYU3"/>
<feature type="region of interest" description="Disordered" evidence="1">
    <location>
        <begin position="46"/>
        <end position="117"/>
    </location>
</feature>
<feature type="signal peptide" evidence="3">
    <location>
        <begin position="1"/>
        <end position="31"/>
    </location>
</feature>
<feature type="compositionally biased region" description="Low complexity" evidence="1">
    <location>
        <begin position="219"/>
        <end position="240"/>
    </location>
</feature>
<organism evidence="4">
    <name type="scientific">Coccolithus braarudii</name>
    <dbReference type="NCBI Taxonomy" id="221442"/>
    <lineage>
        <taxon>Eukaryota</taxon>
        <taxon>Haptista</taxon>
        <taxon>Haptophyta</taxon>
        <taxon>Prymnesiophyceae</taxon>
        <taxon>Coccolithales</taxon>
        <taxon>Coccolithaceae</taxon>
        <taxon>Coccolithus</taxon>
    </lineage>
</organism>
<evidence type="ECO:0000313" key="4">
    <source>
        <dbReference type="EMBL" id="CAD8603982.1"/>
    </source>
</evidence>
<keyword evidence="3" id="KW-0732">Signal</keyword>
<keyword evidence="2" id="KW-0472">Membrane</keyword>
<reference evidence="4" key="1">
    <citation type="submission" date="2021-01" db="EMBL/GenBank/DDBJ databases">
        <authorList>
            <person name="Corre E."/>
            <person name="Pelletier E."/>
            <person name="Niang G."/>
            <person name="Scheremetjew M."/>
            <person name="Finn R."/>
            <person name="Kale V."/>
            <person name="Holt S."/>
            <person name="Cochrane G."/>
            <person name="Meng A."/>
            <person name="Brown T."/>
            <person name="Cohen L."/>
        </authorList>
    </citation>
    <scope>NUCLEOTIDE SEQUENCE</scope>
    <source>
        <strain evidence="4">PLY182g</strain>
    </source>
</reference>
<gene>
    <name evidence="4" type="ORF">CPEL01642_LOCUS7317</name>
</gene>
<feature type="compositionally biased region" description="Pro residues" evidence="1">
    <location>
        <begin position="53"/>
        <end position="72"/>
    </location>
</feature>
<feature type="compositionally biased region" description="Acidic residues" evidence="1">
    <location>
        <begin position="74"/>
        <end position="92"/>
    </location>
</feature>
<accession>A0A7S0PYU3</accession>
<feature type="compositionally biased region" description="Acidic residues" evidence="1">
    <location>
        <begin position="184"/>
        <end position="193"/>
    </location>
</feature>
<protein>
    <submittedName>
        <fullName evidence="4">Uncharacterized protein</fullName>
    </submittedName>
</protein>